<dbReference type="RefSeq" id="WP_018022015.1">
    <property type="nucleotide sequence ID" value="NZ_AQUX01000005.1"/>
</dbReference>
<evidence type="ECO:0000313" key="4">
    <source>
        <dbReference type="Proteomes" id="UP000029914"/>
    </source>
</evidence>
<dbReference type="PANTHER" id="PTHR43606">
    <property type="entry name" value="PHOSPHATASE, PUTATIVE (AFU_ORTHOLOGUE AFUA_6G08710)-RELATED"/>
    <property type="match status" value="1"/>
</dbReference>
<feature type="domain" description="Phospholipase D N-terminal" evidence="2">
    <location>
        <begin position="60"/>
        <end position="156"/>
    </location>
</feature>
<sequence length="552" mass="59467">MVSRRHVLASAVAVGGAAALPSSVDKVRASSVQAYTDVDLSAVHGDPPPYPESTHHLFMHGVASGDPLPTSVILWTRVSPSPEAVPGSGLGDDVLLTWQIALDERFSRVVREGEVLATAADDHTVHVDPFGLTPETTYFYRFLAGSTASPTGRTRTTPDADSSPESLRLAVASCANLESGYFGAYSDIARRAWAGEIDVVLHLGDYLYEYASSVNPGKTGVSRPFEPPWEIVTAADYRVRHGQYRRDTELQAAHAAAPWVVTWDDHEIANDATVPGAQGHDLFEGDWAARRAAAMGAYLDWMPVRATNPAEGGRLYRSLRFGTLAELHMLDLRSYRSGPGLIRSTDPERTMMGQEQFTWLSQKLSTSAATWSLIGTSVMISPLELLDLDPAVRAPLAAITGADSGAELATGLNADQWDGYPADRERLLTQIAETRPDASTVFLTGDIHSEWAGKVSHRGRVIGAELVCSSVSAPNLDDALHLPTGSAVSRAAERHVLANNPHFEHVNLDAHGYLIVRLDAEGVEGRWLRVDDVERAGSPVRVGNSWAFAGGA</sequence>
<dbReference type="CDD" id="cd07389">
    <property type="entry name" value="MPP_PhoD"/>
    <property type="match status" value="1"/>
</dbReference>
<dbReference type="PANTHER" id="PTHR43606:SF2">
    <property type="entry name" value="ALKALINE PHOSPHATASE FAMILY PROTEIN (AFU_ORTHOLOGUE AFUA_5G03860)"/>
    <property type="match status" value="1"/>
</dbReference>
<dbReference type="InterPro" id="IPR006311">
    <property type="entry name" value="TAT_signal"/>
</dbReference>
<protein>
    <submittedName>
        <fullName evidence="3">Phosphodiesterase</fullName>
    </submittedName>
</protein>
<dbReference type="KEGG" id="cdo:CDOO_12760"/>
<gene>
    <name evidence="3" type="ORF">CDOO_12760</name>
</gene>
<name>A0A097IIS9_9CORY</name>
<feature type="domain" description="PhoD-like phosphatase metallophosphatase" evidence="1">
    <location>
        <begin position="169"/>
        <end position="527"/>
    </location>
</feature>
<dbReference type="OrthoDB" id="3497025at2"/>
<evidence type="ECO:0000259" key="2">
    <source>
        <dbReference type="Pfam" id="PF16655"/>
    </source>
</evidence>
<dbReference type="eggNOG" id="COG3540">
    <property type="taxonomic scope" value="Bacteria"/>
</dbReference>
<organism evidence="3 4">
    <name type="scientific">Corynebacterium doosanense CAU 212 = DSM 45436</name>
    <dbReference type="NCBI Taxonomy" id="558173"/>
    <lineage>
        <taxon>Bacteria</taxon>
        <taxon>Bacillati</taxon>
        <taxon>Actinomycetota</taxon>
        <taxon>Actinomycetes</taxon>
        <taxon>Mycobacteriales</taxon>
        <taxon>Corynebacteriaceae</taxon>
        <taxon>Corynebacterium</taxon>
    </lineage>
</organism>
<accession>A0A097IIS9</accession>
<dbReference type="HOGENOM" id="CLU_015982_1_0_11"/>
<dbReference type="Pfam" id="PF09423">
    <property type="entry name" value="PhoD"/>
    <property type="match status" value="1"/>
</dbReference>
<dbReference type="InterPro" id="IPR032093">
    <property type="entry name" value="PhoD_N"/>
</dbReference>
<dbReference type="Pfam" id="PF16655">
    <property type="entry name" value="PhoD_N"/>
    <property type="match status" value="1"/>
</dbReference>
<dbReference type="Gene3D" id="2.60.40.380">
    <property type="entry name" value="Purple acid phosphatase-like, N-terminal"/>
    <property type="match status" value="1"/>
</dbReference>
<dbReference type="InterPro" id="IPR018946">
    <property type="entry name" value="PhoD-like_MPP"/>
</dbReference>
<dbReference type="Gene3D" id="3.60.21.70">
    <property type="entry name" value="PhoD-like phosphatase"/>
    <property type="match status" value="1"/>
</dbReference>
<keyword evidence="4" id="KW-1185">Reference proteome</keyword>
<reference evidence="3 4" key="1">
    <citation type="submission" date="2013-09" db="EMBL/GenBank/DDBJ databases">
        <title>Complete genome sequence of Corynebacterium doosanense CAU 212(T) (=DSM 45436(T)), isolated from activated sludge.</title>
        <authorList>
            <person name="Schaffert L."/>
            <person name="Albersmeier A."/>
            <person name="Kalinowski J."/>
            <person name="Ruckert C."/>
        </authorList>
    </citation>
    <scope>NUCLEOTIDE SEQUENCE [LARGE SCALE GENOMIC DNA]</scope>
    <source>
        <strain evidence="3 4">CAU 212</strain>
    </source>
</reference>
<dbReference type="PROSITE" id="PS51318">
    <property type="entry name" value="TAT"/>
    <property type="match status" value="1"/>
</dbReference>
<proteinExistence type="predicted"/>
<dbReference type="EMBL" id="CP006764">
    <property type="protein sequence ID" value="AIT62034.1"/>
    <property type="molecule type" value="Genomic_DNA"/>
</dbReference>
<dbReference type="Proteomes" id="UP000029914">
    <property type="component" value="Chromosome"/>
</dbReference>
<evidence type="ECO:0000313" key="3">
    <source>
        <dbReference type="EMBL" id="AIT62034.1"/>
    </source>
</evidence>
<evidence type="ECO:0000259" key="1">
    <source>
        <dbReference type="Pfam" id="PF09423"/>
    </source>
</evidence>
<dbReference type="InterPro" id="IPR052900">
    <property type="entry name" value="Phospholipid_Metab_Enz"/>
</dbReference>
<dbReference type="STRING" id="558173.CDOO_12760"/>
<dbReference type="SUPFAM" id="SSF56300">
    <property type="entry name" value="Metallo-dependent phosphatases"/>
    <property type="match status" value="1"/>
</dbReference>
<dbReference type="InterPro" id="IPR038607">
    <property type="entry name" value="PhoD-like_sf"/>
</dbReference>
<dbReference type="AlphaFoldDB" id="A0A097IIS9"/>
<dbReference type="InterPro" id="IPR029052">
    <property type="entry name" value="Metallo-depent_PP-like"/>
</dbReference>